<evidence type="ECO:0000313" key="3">
    <source>
        <dbReference type="Proteomes" id="UP001597322"/>
    </source>
</evidence>
<dbReference type="Pfam" id="PF05145">
    <property type="entry name" value="AbrB"/>
    <property type="match status" value="1"/>
</dbReference>
<dbReference type="RefSeq" id="WP_377400618.1">
    <property type="nucleotide sequence ID" value="NZ_JBHUEQ010000017.1"/>
</dbReference>
<keyword evidence="3" id="KW-1185">Reference proteome</keyword>
<sequence length="341" mass="35366">MPAAFKSLLLTAILGISGALIARSLGLPAPFLVGPAALVTLGSLSGLKLRVPMRLRDLAFLSVGLSMGAGVTPQVIAAAWAWPASFLMLITMSALLLFIVFIMLRRLFAYDAMTALLGACPGHLSYVLSLAAGVKSDLVSVGVVQSVRVLALTLLVPLFVEMSGTAPSEPVLVLKQISLPVLVLMALPAFALGLLLQKWRVPAALLVGGMLISSGLHVSGLVEGAIPAWLQLPVYIVLGSMIGARFSGVRLADLSRAALAGSAVTLVAGVVSVAAALLVSLWLGIPLAAALIAFAPGGLETMAAMAVILHADPAYVGTHHIVRLVFLSFLMPAMIAWVRHR</sequence>
<feature type="transmembrane region" description="Helical" evidence="1">
    <location>
        <begin position="29"/>
        <end position="47"/>
    </location>
</feature>
<feature type="transmembrane region" description="Helical" evidence="1">
    <location>
        <begin position="59"/>
        <end position="80"/>
    </location>
</feature>
<proteinExistence type="predicted"/>
<accession>A0ABW4M4P2</accession>
<evidence type="ECO:0000313" key="2">
    <source>
        <dbReference type="EMBL" id="MFD1745952.1"/>
    </source>
</evidence>
<gene>
    <name evidence="2" type="ORF">ACFSE1_10815</name>
</gene>
<dbReference type="PANTHER" id="PTHR38457:SF1">
    <property type="entry name" value="REGULATOR ABRB-RELATED"/>
    <property type="match status" value="1"/>
</dbReference>
<name>A0ABW4M4P2_9HYPH</name>
<evidence type="ECO:0000256" key="1">
    <source>
        <dbReference type="SAM" id="Phobius"/>
    </source>
</evidence>
<feature type="transmembrane region" description="Helical" evidence="1">
    <location>
        <begin position="321"/>
        <end position="338"/>
    </location>
</feature>
<feature type="transmembrane region" description="Helical" evidence="1">
    <location>
        <begin position="228"/>
        <end position="246"/>
    </location>
</feature>
<dbReference type="NCBIfam" id="TIGR03082">
    <property type="entry name" value="Gneg_AbrB_dup"/>
    <property type="match status" value="1"/>
</dbReference>
<keyword evidence="1" id="KW-0472">Membrane</keyword>
<reference evidence="3" key="1">
    <citation type="journal article" date="2019" name="Int. J. Syst. Evol. Microbiol.">
        <title>The Global Catalogue of Microorganisms (GCM) 10K type strain sequencing project: providing services to taxonomists for standard genome sequencing and annotation.</title>
        <authorList>
            <consortium name="The Broad Institute Genomics Platform"/>
            <consortium name="The Broad Institute Genome Sequencing Center for Infectious Disease"/>
            <person name="Wu L."/>
            <person name="Ma J."/>
        </authorList>
    </citation>
    <scope>NUCLEOTIDE SEQUENCE [LARGE SCALE GENOMIC DNA]</scope>
    <source>
        <strain evidence="3">CG52</strain>
    </source>
</reference>
<dbReference type="InterPro" id="IPR017516">
    <property type="entry name" value="AbrB_dup"/>
</dbReference>
<comment type="caution">
    <text evidence="2">The sequence shown here is derived from an EMBL/GenBank/DDBJ whole genome shotgun (WGS) entry which is preliminary data.</text>
</comment>
<keyword evidence="1" id="KW-1133">Transmembrane helix</keyword>
<organism evidence="2 3">
    <name type="scientific">Rhizobium helianthi</name>
    <dbReference type="NCBI Taxonomy" id="1132695"/>
    <lineage>
        <taxon>Bacteria</taxon>
        <taxon>Pseudomonadati</taxon>
        <taxon>Pseudomonadota</taxon>
        <taxon>Alphaproteobacteria</taxon>
        <taxon>Hyphomicrobiales</taxon>
        <taxon>Rhizobiaceae</taxon>
        <taxon>Rhizobium/Agrobacterium group</taxon>
        <taxon>Rhizobium</taxon>
    </lineage>
</organism>
<feature type="transmembrane region" description="Helical" evidence="1">
    <location>
        <begin position="172"/>
        <end position="196"/>
    </location>
</feature>
<keyword evidence="1" id="KW-0812">Transmembrane</keyword>
<feature type="transmembrane region" description="Helical" evidence="1">
    <location>
        <begin position="289"/>
        <end position="309"/>
    </location>
</feature>
<feature type="transmembrane region" description="Helical" evidence="1">
    <location>
        <begin position="86"/>
        <end position="104"/>
    </location>
</feature>
<feature type="transmembrane region" description="Helical" evidence="1">
    <location>
        <begin position="258"/>
        <end position="283"/>
    </location>
</feature>
<dbReference type="InterPro" id="IPR007820">
    <property type="entry name" value="AbrB_fam"/>
</dbReference>
<feature type="transmembrane region" description="Helical" evidence="1">
    <location>
        <begin position="203"/>
        <end position="222"/>
    </location>
</feature>
<dbReference type="PIRSF" id="PIRSF038991">
    <property type="entry name" value="Protein_AbrB"/>
    <property type="match status" value="1"/>
</dbReference>
<dbReference type="PANTHER" id="PTHR38457">
    <property type="entry name" value="REGULATOR ABRB-RELATED"/>
    <property type="match status" value="1"/>
</dbReference>
<protein>
    <submittedName>
        <fullName evidence="2">AbrB family transcriptional regulator</fullName>
    </submittedName>
</protein>
<dbReference type="Proteomes" id="UP001597322">
    <property type="component" value="Unassembled WGS sequence"/>
</dbReference>
<dbReference type="EMBL" id="JBHUEQ010000017">
    <property type="protein sequence ID" value="MFD1745952.1"/>
    <property type="molecule type" value="Genomic_DNA"/>
</dbReference>